<dbReference type="SUPFAM" id="SSF46689">
    <property type="entry name" value="Homeodomain-like"/>
    <property type="match status" value="1"/>
</dbReference>
<reference evidence="4 5" key="1">
    <citation type="journal article" date="2018" name="Nat. Ecol. Evol.">
        <title>Pezizomycetes genomes reveal the molecular basis of ectomycorrhizal truffle lifestyle.</title>
        <authorList>
            <person name="Murat C."/>
            <person name="Payen T."/>
            <person name="Noel B."/>
            <person name="Kuo A."/>
            <person name="Morin E."/>
            <person name="Chen J."/>
            <person name="Kohler A."/>
            <person name="Krizsan K."/>
            <person name="Balestrini R."/>
            <person name="Da Silva C."/>
            <person name="Montanini B."/>
            <person name="Hainaut M."/>
            <person name="Levati E."/>
            <person name="Barry K.W."/>
            <person name="Belfiori B."/>
            <person name="Cichocki N."/>
            <person name="Clum A."/>
            <person name="Dockter R.B."/>
            <person name="Fauchery L."/>
            <person name="Guy J."/>
            <person name="Iotti M."/>
            <person name="Le Tacon F."/>
            <person name="Lindquist E.A."/>
            <person name="Lipzen A."/>
            <person name="Malagnac F."/>
            <person name="Mello A."/>
            <person name="Molinier V."/>
            <person name="Miyauchi S."/>
            <person name="Poulain J."/>
            <person name="Riccioni C."/>
            <person name="Rubini A."/>
            <person name="Sitrit Y."/>
            <person name="Splivallo R."/>
            <person name="Traeger S."/>
            <person name="Wang M."/>
            <person name="Zifcakova L."/>
            <person name="Wipf D."/>
            <person name="Zambonelli A."/>
            <person name="Paolocci F."/>
            <person name="Nowrousian M."/>
            <person name="Ottonello S."/>
            <person name="Baldrian P."/>
            <person name="Spatafora J.W."/>
            <person name="Henrissat B."/>
            <person name="Nagy L.G."/>
            <person name="Aury J.M."/>
            <person name="Wincker P."/>
            <person name="Grigoriev I.V."/>
            <person name="Bonfante P."/>
            <person name="Martin F.M."/>
        </authorList>
    </citation>
    <scope>NUCLEOTIDE SEQUENCE [LARGE SCALE GENOMIC DNA]</scope>
    <source>
        <strain evidence="4 5">ATCC MYA-4762</strain>
    </source>
</reference>
<dbReference type="GO" id="GO:0003677">
    <property type="term" value="F:DNA binding"/>
    <property type="evidence" value="ECO:0007669"/>
    <property type="project" value="UniProtKB-KW"/>
</dbReference>
<feature type="non-terminal residue" evidence="4">
    <location>
        <position position="231"/>
    </location>
</feature>
<dbReference type="InterPro" id="IPR009057">
    <property type="entry name" value="Homeodomain-like_sf"/>
</dbReference>
<evidence type="ECO:0000259" key="3">
    <source>
        <dbReference type="PROSITE" id="PS51253"/>
    </source>
</evidence>
<dbReference type="PROSITE" id="PS51253">
    <property type="entry name" value="HTH_CENPB"/>
    <property type="match status" value="1"/>
</dbReference>
<dbReference type="Proteomes" id="UP000267821">
    <property type="component" value="Unassembled WGS sequence"/>
</dbReference>
<protein>
    <recommendedName>
        <fullName evidence="3">HTH CENPB-type domain-containing protein</fullName>
    </recommendedName>
</protein>
<dbReference type="OrthoDB" id="5428693at2759"/>
<accession>A0A3N4LY07</accession>
<dbReference type="InParanoid" id="A0A3N4LY07"/>
<evidence type="ECO:0000256" key="1">
    <source>
        <dbReference type="ARBA" id="ARBA00023125"/>
    </source>
</evidence>
<proteinExistence type="predicted"/>
<name>A0A3N4LY07_9PEZI</name>
<evidence type="ECO:0000313" key="4">
    <source>
        <dbReference type="EMBL" id="RPB27773.1"/>
    </source>
</evidence>
<gene>
    <name evidence="4" type="ORF">L211DRAFT_818666</name>
</gene>
<keyword evidence="1" id="KW-0238">DNA-binding</keyword>
<keyword evidence="5" id="KW-1185">Reference proteome</keyword>
<dbReference type="SMART" id="SM00674">
    <property type="entry name" value="CENPB"/>
    <property type="match status" value="1"/>
</dbReference>
<dbReference type="AlphaFoldDB" id="A0A3N4LY07"/>
<evidence type="ECO:0000313" key="5">
    <source>
        <dbReference type="Proteomes" id="UP000267821"/>
    </source>
</evidence>
<feature type="compositionally biased region" description="Pro residues" evidence="2">
    <location>
        <begin position="1"/>
        <end position="10"/>
    </location>
</feature>
<feature type="region of interest" description="Disordered" evidence="2">
    <location>
        <begin position="1"/>
        <end position="23"/>
    </location>
</feature>
<dbReference type="InterPro" id="IPR006600">
    <property type="entry name" value="HTH_CenpB_DNA-bd_dom"/>
</dbReference>
<organism evidence="4 5">
    <name type="scientific">Terfezia boudieri ATCC MYA-4762</name>
    <dbReference type="NCBI Taxonomy" id="1051890"/>
    <lineage>
        <taxon>Eukaryota</taxon>
        <taxon>Fungi</taxon>
        <taxon>Dikarya</taxon>
        <taxon>Ascomycota</taxon>
        <taxon>Pezizomycotina</taxon>
        <taxon>Pezizomycetes</taxon>
        <taxon>Pezizales</taxon>
        <taxon>Pezizaceae</taxon>
        <taxon>Terfezia</taxon>
    </lineage>
</organism>
<sequence length="231" mass="26981">MPIPQVPRPGPSAQNTGQKPRATSVLQLQNSRRRTAIPALSKVDSEGPDVAQDIVHFNALREAGKEAPTLNTPVRRHQYTREFKLAAITYAKEHTSPSIDPITEAVIPRRFSKYRVAQILGISEKMLKSWMENERSIMQMRVGQRKNTAGHGALHPELEYELHAKFLVLRNKGRKVTRSWFMAEARRLYEQHYPERVVFDYIIKAKVYHFKFSLTWFRRFRKRNRISYRAP</sequence>
<feature type="domain" description="HTH CENPB-type" evidence="3">
    <location>
        <begin position="146"/>
        <end position="230"/>
    </location>
</feature>
<dbReference type="Gene3D" id="1.10.10.60">
    <property type="entry name" value="Homeodomain-like"/>
    <property type="match status" value="1"/>
</dbReference>
<evidence type="ECO:0000256" key="2">
    <source>
        <dbReference type="SAM" id="MobiDB-lite"/>
    </source>
</evidence>
<dbReference type="EMBL" id="ML121530">
    <property type="protein sequence ID" value="RPB27773.1"/>
    <property type="molecule type" value="Genomic_DNA"/>
</dbReference>